<dbReference type="InterPro" id="IPR036192">
    <property type="entry name" value="Cell_div_ZapA-like_sf"/>
</dbReference>
<accession>A0A059FVJ9</accession>
<dbReference type="OrthoDB" id="9797575at2"/>
<evidence type="ECO:0000313" key="2">
    <source>
        <dbReference type="Proteomes" id="UP000025061"/>
    </source>
</evidence>
<dbReference type="EMBL" id="ARYI01000006">
    <property type="protein sequence ID" value="KCZ94704.1"/>
    <property type="molecule type" value="Genomic_DNA"/>
</dbReference>
<dbReference type="AlphaFoldDB" id="A0A059FVJ9"/>
<dbReference type="Pfam" id="PF05164">
    <property type="entry name" value="ZapA"/>
    <property type="match status" value="1"/>
</dbReference>
<dbReference type="RefSeq" id="WP_011648423.1">
    <property type="nucleotide sequence ID" value="NZ_ARYI01000006.1"/>
</dbReference>
<evidence type="ECO:0000313" key="1">
    <source>
        <dbReference type="EMBL" id="KCZ94704.1"/>
    </source>
</evidence>
<dbReference type="Gene3D" id="3.30.160.880">
    <property type="entry name" value="Cell division protein ZapA protomer, N-terminal domain"/>
    <property type="match status" value="1"/>
</dbReference>
<gene>
    <name evidence="1" type="ORF">HHI_07913</name>
</gene>
<keyword evidence="2" id="KW-1185">Reference proteome</keyword>
<reference evidence="1 2" key="1">
    <citation type="submission" date="2013-04" db="EMBL/GenBank/DDBJ databases">
        <title>Hyphomonas hirschiana VP5 Genome Sequencing.</title>
        <authorList>
            <person name="Lai Q."/>
            <person name="Shao Z."/>
        </authorList>
    </citation>
    <scope>NUCLEOTIDE SEQUENCE [LARGE SCALE GENOMIC DNA]</scope>
    <source>
        <strain evidence="1 2">VP5</strain>
    </source>
</reference>
<sequence>MAKADIRIRGRIYSIACTPGQEMRVQRLGEQLDVRLASISSAVGDIGDDRLLLIAALALLDELDAARQTAPASSADQRAAALVTAMAAKVEALAARLESGGNA</sequence>
<proteinExistence type="predicted"/>
<protein>
    <recommendedName>
        <fullName evidence="3">Cell division protein ZapA</fullName>
    </recommendedName>
</protein>
<dbReference type="PATRIC" id="fig|1280951.3.peg.1598"/>
<dbReference type="InterPro" id="IPR042233">
    <property type="entry name" value="Cell_div_ZapA_N"/>
</dbReference>
<evidence type="ECO:0008006" key="3">
    <source>
        <dbReference type="Google" id="ProtNLM"/>
    </source>
</evidence>
<dbReference type="Proteomes" id="UP000025061">
    <property type="component" value="Unassembled WGS sequence"/>
</dbReference>
<organism evidence="1 2">
    <name type="scientific">Hyphomonas hirschiana VP5</name>
    <dbReference type="NCBI Taxonomy" id="1280951"/>
    <lineage>
        <taxon>Bacteria</taxon>
        <taxon>Pseudomonadati</taxon>
        <taxon>Pseudomonadota</taxon>
        <taxon>Alphaproteobacteria</taxon>
        <taxon>Hyphomonadales</taxon>
        <taxon>Hyphomonadaceae</taxon>
        <taxon>Hyphomonas</taxon>
    </lineage>
</organism>
<dbReference type="InterPro" id="IPR007838">
    <property type="entry name" value="Cell_div_ZapA-like"/>
</dbReference>
<dbReference type="SUPFAM" id="SSF102829">
    <property type="entry name" value="Cell division protein ZapA-like"/>
    <property type="match status" value="1"/>
</dbReference>
<comment type="caution">
    <text evidence="1">The sequence shown here is derived from an EMBL/GenBank/DDBJ whole genome shotgun (WGS) entry which is preliminary data.</text>
</comment>
<name>A0A059FVJ9_9PROT</name>